<sequence length="71" mass="8430">MIKINKDVIIFVYERFHIIKVYPTDKIISNIELDIGIRKIELNEFLMYIEAGYDIEIKSGAYSINKINRFC</sequence>
<name>A0A2T3Q6F8_PHODM</name>
<protein>
    <submittedName>
        <fullName evidence="1">Uncharacterized protein</fullName>
    </submittedName>
</protein>
<reference evidence="1 2" key="1">
    <citation type="submission" date="2018-06" db="EMBL/GenBank/DDBJ databases">
        <authorList>
            <consortium name="Pathogen Informatics"/>
            <person name="Doyle S."/>
        </authorList>
    </citation>
    <scope>NUCLEOTIDE SEQUENCE [LARGE SCALE GENOMIC DNA]</scope>
    <source>
        <strain evidence="1 2">NCTC11647</strain>
    </source>
</reference>
<organism evidence="1 2">
    <name type="scientific">Photobacterium damselae</name>
    <dbReference type="NCBI Taxonomy" id="38293"/>
    <lineage>
        <taxon>Bacteria</taxon>
        <taxon>Pseudomonadati</taxon>
        <taxon>Pseudomonadota</taxon>
        <taxon>Gammaproteobacteria</taxon>
        <taxon>Vibrionales</taxon>
        <taxon>Vibrionaceae</taxon>
        <taxon>Photobacterium</taxon>
    </lineage>
</organism>
<dbReference type="EMBL" id="UATL01000008">
    <property type="protein sequence ID" value="SPY45989.1"/>
    <property type="molecule type" value="Genomic_DNA"/>
</dbReference>
<evidence type="ECO:0000313" key="1">
    <source>
        <dbReference type="EMBL" id="SPY45989.1"/>
    </source>
</evidence>
<dbReference type="AlphaFoldDB" id="A0A2T3Q6F8"/>
<dbReference type="Proteomes" id="UP000251647">
    <property type="component" value="Unassembled WGS sequence"/>
</dbReference>
<proteinExistence type="predicted"/>
<gene>
    <name evidence="1" type="ORF">NCTC11647_04334</name>
</gene>
<evidence type="ECO:0000313" key="2">
    <source>
        <dbReference type="Proteomes" id="UP000251647"/>
    </source>
</evidence>
<accession>A0A2T3Q6F8</accession>